<dbReference type="Proteomes" id="UP000324678">
    <property type="component" value="Chromosome"/>
</dbReference>
<name>A0A5C1YFV0_9MICO</name>
<reference evidence="2 3" key="1">
    <citation type="submission" date="2019-09" db="EMBL/GenBank/DDBJ databases">
        <title>Genome sequencing of strain KACC 19306.</title>
        <authorList>
            <person name="Heo J."/>
            <person name="Kim S.-J."/>
            <person name="Kim J.-S."/>
            <person name="Hong S.-B."/>
            <person name="Kwon S.-W."/>
        </authorList>
    </citation>
    <scope>NUCLEOTIDE SEQUENCE [LARGE SCALE GENOMIC DNA]</scope>
    <source>
        <strain evidence="2 3">KACC 19306</strain>
    </source>
</reference>
<feature type="region of interest" description="Disordered" evidence="1">
    <location>
        <begin position="83"/>
        <end position="111"/>
    </location>
</feature>
<dbReference type="KEGG" id="ail:FLP10_08205"/>
<evidence type="ECO:0000313" key="2">
    <source>
        <dbReference type="EMBL" id="QEO14405.1"/>
    </source>
</evidence>
<protein>
    <recommendedName>
        <fullName evidence="4">Asparagine synthase</fullName>
    </recommendedName>
</protein>
<evidence type="ECO:0000313" key="3">
    <source>
        <dbReference type="Proteomes" id="UP000324678"/>
    </source>
</evidence>
<dbReference type="OrthoDB" id="5118185at2"/>
<sequence length="216" mass="25210">MPWWFARRRGKRFKPFDRNALPEVVPSPIEDMIEEGVLLAEASGRMALTNRFIVQALRGDEPWNDDRAVAAAREVLRELVHEADETAEHSAAERDAAASRDGVGKHQHDYHRGDTMNLRRREKVYAAVAKALWTKREDPEYLRDLAVRARDAAWEQIGEVIEQRLDREWPDIPIDAEYELARPQRMRELADDLDLAVRRAEERREELENPFANYWG</sequence>
<keyword evidence="3" id="KW-1185">Reference proteome</keyword>
<dbReference type="EMBL" id="CP043505">
    <property type="protein sequence ID" value="QEO14405.1"/>
    <property type="molecule type" value="Genomic_DNA"/>
</dbReference>
<dbReference type="AlphaFoldDB" id="A0A5C1YFV0"/>
<gene>
    <name evidence="2" type="ORF">FLP10_08205</name>
</gene>
<evidence type="ECO:0000256" key="1">
    <source>
        <dbReference type="SAM" id="MobiDB-lite"/>
    </source>
</evidence>
<evidence type="ECO:0008006" key="4">
    <source>
        <dbReference type="Google" id="ProtNLM"/>
    </source>
</evidence>
<accession>A0A5C1YFV0</accession>
<proteinExistence type="predicted"/>
<dbReference type="RefSeq" id="WP_149160426.1">
    <property type="nucleotide sequence ID" value="NZ_CP043505.1"/>
</dbReference>
<organism evidence="2 3">
    <name type="scientific">Agromyces intestinalis</name>
    <dbReference type="NCBI Taxonomy" id="2592652"/>
    <lineage>
        <taxon>Bacteria</taxon>
        <taxon>Bacillati</taxon>
        <taxon>Actinomycetota</taxon>
        <taxon>Actinomycetes</taxon>
        <taxon>Micrococcales</taxon>
        <taxon>Microbacteriaceae</taxon>
        <taxon>Agromyces</taxon>
    </lineage>
</organism>